<keyword evidence="3" id="KW-1185">Reference proteome</keyword>
<accession>A0A919EBH7</accession>
<comment type="caution">
    <text evidence="2">The sequence shown here is derived from an EMBL/GenBank/DDBJ whole genome shotgun (WGS) entry which is preliminary data.</text>
</comment>
<dbReference type="AlphaFoldDB" id="A0A919EBH7"/>
<dbReference type="InterPro" id="IPR009061">
    <property type="entry name" value="DNA-bd_dom_put_sf"/>
</dbReference>
<dbReference type="EMBL" id="BNBD01000004">
    <property type="protein sequence ID" value="GHF42549.1"/>
    <property type="molecule type" value="Genomic_DNA"/>
</dbReference>
<evidence type="ECO:0000313" key="3">
    <source>
        <dbReference type="Proteomes" id="UP000638313"/>
    </source>
</evidence>
<dbReference type="RefSeq" id="WP_190129573.1">
    <property type="nucleotide sequence ID" value="NZ_BNBD01000004.1"/>
</dbReference>
<feature type="domain" description="Helix-turn-helix" evidence="1">
    <location>
        <begin position="10"/>
        <end position="59"/>
    </location>
</feature>
<organism evidence="2 3">
    <name type="scientific">Streptomyces mashuensis</name>
    <dbReference type="NCBI Taxonomy" id="33904"/>
    <lineage>
        <taxon>Bacteria</taxon>
        <taxon>Bacillati</taxon>
        <taxon>Actinomycetota</taxon>
        <taxon>Actinomycetes</taxon>
        <taxon>Kitasatosporales</taxon>
        <taxon>Streptomycetaceae</taxon>
        <taxon>Streptomyces</taxon>
    </lineage>
</organism>
<name>A0A919EBH7_9ACTN</name>
<reference evidence="2" key="2">
    <citation type="submission" date="2020-09" db="EMBL/GenBank/DDBJ databases">
        <authorList>
            <person name="Sun Q."/>
            <person name="Ohkuma M."/>
        </authorList>
    </citation>
    <scope>NUCLEOTIDE SEQUENCE</scope>
    <source>
        <strain evidence="2">JCM 4059</strain>
    </source>
</reference>
<protein>
    <submittedName>
        <fullName evidence="2">Excisionase</fullName>
    </submittedName>
</protein>
<dbReference type="Proteomes" id="UP000638313">
    <property type="component" value="Unassembled WGS sequence"/>
</dbReference>
<evidence type="ECO:0000259" key="1">
    <source>
        <dbReference type="Pfam" id="PF12728"/>
    </source>
</evidence>
<dbReference type="Pfam" id="PF12728">
    <property type="entry name" value="HTH_17"/>
    <property type="match status" value="1"/>
</dbReference>
<dbReference type="SUPFAM" id="SSF46955">
    <property type="entry name" value="Putative DNA-binding domain"/>
    <property type="match status" value="1"/>
</dbReference>
<dbReference type="InterPro" id="IPR041657">
    <property type="entry name" value="HTH_17"/>
</dbReference>
<gene>
    <name evidence="2" type="ORF">GCM10010218_24640</name>
</gene>
<evidence type="ECO:0000313" key="2">
    <source>
        <dbReference type="EMBL" id="GHF42549.1"/>
    </source>
</evidence>
<reference evidence="2" key="1">
    <citation type="journal article" date="2014" name="Int. J. Syst. Evol. Microbiol.">
        <title>Complete genome sequence of Corynebacterium casei LMG S-19264T (=DSM 44701T), isolated from a smear-ripened cheese.</title>
        <authorList>
            <consortium name="US DOE Joint Genome Institute (JGI-PGF)"/>
            <person name="Walter F."/>
            <person name="Albersmeier A."/>
            <person name="Kalinowski J."/>
            <person name="Ruckert C."/>
        </authorList>
    </citation>
    <scope>NUCLEOTIDE SEQUENCE</scope>
    <source>
        <strain evidence="2">JCM 4059</strain>
    </source>
</reference>
<sequence>MSSPRREPHLKLADVLEELGMSRAAFYRMRARGKAPKCIRLPNGHLRFRRTDVDQWLTGHEEGPVC</sequence>
<proteinExistence type="predicted"/>
<dbReference type="Gene3D" id="1.10.238.160">
    <property type="match status" value="1"/>
</dbReference>